<dbReference type="Gene3D" id="1.10.220.160">
    <property type="match status" value="1"/>
</dbReference>
<dbReference type="Gene3D" id="2.170.270.10">
    <property type="entry name" value="SET domain"/>
    <property type="match status" value="1"/>
</dbReference>
<evidence type="ECO:0000256" key="1">
    <source>
        <dbReference type="ARBA" id="ARBA00022723"/>
    </source>
</evidence>
<dbReference type="InterPro" id="IPR002893">
    <property type="entry name" value="Znf_MYND"/>
</dbReference>
<evidence type="ECO:0000256" key="4">
    <source>
        <dbReference type="PROSITE-ProRule" id="PRU00134"/>
    </source>
</evidence>
<evidence type="ECO:0000259" key="7">
    <source>
        <dbReference type="PROSITE" id="PS50865"/>
    </source>
</evidence>
<dbReference type="GO" id="GO:0005634">
    <property type="term" value="C:nucleus"/>
    <property type="evidence" value="ECO:0007669"/>
    <property type="project" value="TreeGrafter"/>
</dbReference>
<feature type="region of interest" description="Disordered" evidence="6">
    <location>
        <begin position="734"/>
        <end position="809"/>
    </location>
</feature>
<reference evidence="8" key="1">
    <citation type="submission" date="2021-02" db="EMBL/GenBank/DDBJ databases">
        <authorList>
            <person name="Dougan E. K."/>
            <person name="Rhodes N."/>
            <person name="Thang M."/>
            <person name="Chan C."/>
        </authorList>
    </citation>
    <scope>NUCLEOTIDE SEQUENCE</scope>
</reference>
<proteinExistence type="predicted"/>
<dbReference type="SUPFAM" id="SSF144232">
    <property type="entry name" value="HIT/MYND zinc finger-like"/>
    <property type="match status" value="1"/>
</dbReference>
<dbReference type="Pfam" id="PF00856">
    <property type="entry name" value="SET"/>
    <property type="match status" value="1"/>
</dbReference>
<feature type="region of interest" description="Disordered" evidence="6">
    <location>
        <begin position="479"/>
        <end position="508"/>
    </location>
</feature>
<dbReference type="InterPro" id="IPR046341">
    <property type="entry name" value="SET_dom_sf"/>
</dbReference>
<dbReference type="EMBL" id="CAJNNW010037266">
    <property type="protein sequence ID" value="CAE8740493.1"/>
    <property type="molecule type" value="Genomic_DNA"/>
</dbReference>
<dbReference type="PROSITE" id="PS50865">
    <property type="entry name" value="ZF_MYND_2"/>
    <property type="match status" value="1"/>
</dbReference>
<dbReference type="Proteomes" id="UP000626109">
    <property type="component" value="Unassembled WGS sequence"/>
</dbReference>
<dbReference type="SUPFAM" id="SSF82199">
    <property type="entry name" value="SET domain"/>
    <property type="match status" value="1"/>
</dbReference>
<name>A0A813LQD5_POLGL</name>
<dbReference type="GO" id="GO:0008270">
    <property type="term" value="F:zinc ion binding"/>
    <property type="evidence" value="ECO:0007669"/>
    <property type="project" value="UniProtKB-KW"/>
</dbReference>
<feature type="coiled-coil region" evidence="5">
    <location>
        <begin position="633"/>
        <end position="663"/>
    </location>
</feature>
<keyword evidence="1" id="KW-0479">Metal-binding</keyword>
<sequence length="809" mass="84689">MFVDFASQPPALPGPCSSGAACGRCALASRDLAPGDVAFKAPPLAAMLQEQCVGRHCDFCFVAGSSRSRCSRCKASFYCGRACQEADWKDHHKLECGARAVLEEALAAAGLPGPDALQDALLAGRCVRAAAATTARSGSLADLESREGRLTEEERSQLWCLAKTLAAAAPQLLAAQKGCDAEPEKAALAFGALCCFRNNNFAVTDDLFIAVAAGCFPRGAALNHSCKPNCLLAYELEPGQPPQQVLRVLQPVAAGHELTHSYVDLALPSWQRREQLREVYGFDCSCAGCADSGSHLAVDTMLCSDIQGTGAAAVDAGCPIPPSPPCPERDSALAAADALLHRAAAEEDAIAELAMLEQVCKHREKWLHPRHMEVASAHASAHTAAMAALNWEASERHCEKLVEQYLAVYPVLDFEVQHGVTEASVGAGQCHRLLKNGVDMFLEDTNTGYFAPLGQTVAGWNATAGAVYGSRRSVFWQRESAAPPNARPPASEAGSSSQPQGVVAGGEKTTASVPIHGLGLVTPRLGAEGFGPGHRGHRRSLPLLFTNATAAAASSSSRPPRPPSTAAARQRLPWSVVPDCHSSGARSAPGTRAPSAARTPSAEDGDRLPGSTSPRGGYCDGGSNNVKTTLQSLKEAKKNGASLEETLQALEALQQQTRSLKRDPLQPPPSGLSSCRASAAAAASKTASSIAAAKAARSDVVRWRCEAESQEAQRLRKETEAAYAAFLQTRAASCEPTSSAAPSSSAAARGRRCPSSRSQSPAAGALGSDALFPKTRPFSGQRRRATSAPSARDSGTPRLPPLYLTQGET</sequence>
<comment type="caution">
    <text evidence="8">The sequence shown here is derived from an EMBL/GenBank/DDBJ whole genome shotgun (WGS) entry which is preliminary data.</text>
</comment>
<evidence type="ECO:0000313" key="8">
    <source>
        <dbReference type="EMBL" id="CAE8740493.1"/>
    </source>
</evidence>
<dbReference type="PANTHER" id="PTHR12197">
    <property type="entry name" value="HISTONE-LYSINE N-METHYLTRANSFERASE SMYD"/>
    <property type="match status" value="1"/>
</dbReference>
<evidence type="ECO:0000256" key="5">
    <source>
        <dbReference type="SAM" id="Coils"/>
    </source>
</evidence>
<gene>
    <name evidence="8" type="ORF">PGLA2088_LOCUS50051</name>
</gene>
<dbReference type="AlphaFoldDB" id="A0A813LQD5"/>
<keyword evidence="3" id="KW-0862">Zinc</keyword>
<protein>
    <recommendedName>
        <fullName evidence="7">MYND-type domain-containing protein</fullName>
    </recommendedName>
</protein>
<keyword evidence="5" id="KW-0175">Coiled coil</keyword>
<dbReference type="Pfam" id="PF01753">
    <property type="entry name" value="zf-MYND"/>
    <property type="match status" value="1"/>
</dbReference>
<feature type="compositionally biased region" description="Low complexity" evidence="6">
    <location>
        <begin position="550"/>
        <end position="569"/>
    </location>
</feature>
<evidence type="ECO:0000256" key="3">
    <source>
        <dbReference type="ARBA" id="ARBA00022833"/>
    </source>
</evidence>
<feature type="domain" description="MYND-type" evidence="7">
    <location>
        <begin position="57"/>
        <end position="96"/>
    </location>
</feature>
<dbReference type="InterPro" id="IPR050869">
    <property type="entry name" value="H3K4_H4K5_MeTrfase"/>
</dbReference>
<dbReference type="InterPro" id="IPR001214">
    <property type="entry name" value="SET_dom"/>
</dbReference>
<accession>A0A813LQD5</accession>
<dbReference type="Gene3D" id="6.10.140.2220">
    <property type="match status" value="1"/>
</dbReference>
<dbReference type="PANTHER" id="PTHR12197:SF251">
    <property type="entry name" value="EG:BACR7C10.4 PROTEIN"/>
    <property type="match status" value="1"/>
</dbReference>
<evidence type="ECO:0000256" key="6">
    <source>
        <dbReference type="SAM" id="MobiDB-lite"/>
    </source>
</evidence>
<keyword evidence="2 4" id="KW-0863">Zinc-finger</keyword>
<evidence type="ECO:0000256" key="2">
    <source>
        <dbReference type="ARBA" id="ARBA00022771"/>
    </source>
</evidence>
<feature type="compositionally biased region" description="Low complexity" evidence="6">
    <location>
        <begin position="479"/>
        <end position="493"/>
    </location>
</feature>
<evidence type="ECO:0000313" key="9">
    <source>
        <dbReference type="Proteomes" id="UP000626109"/>
    </source>
</evidence>
<organism evidence="8 9">
    <name type="scientific">Polarella glacialis</name>
    <name type="common">Dinoflagellate</name>
    <dbReference type="NCBI Taxonomy" id="89957"/>
    <lineage>
        <taxon>Eukaryota</taxon>
        <taxon>Sar</taxon>
        <taxon>Alveolata</taxon>
        <taxon>Dinophyceae</taxon>
        <taxon>Suessiales</taxon>
        <taxon>Suessiaceae</taxon>
        <taxon>Polarella</taxon>
    </lineage>
</organism>
<feature type="region of interest" description="Disordered" evidence="6">
    <location>
        <begin position="550"/>
        <end position="624"/>
    </location>
</feature>
<feature type="compositionally biased region" description="Low complexity" evidence="6">
    <location>
        <begin position="734"/>
        <end position="748"/>
    </location>
</feature>